<dbReference type="PANTHER" id="PTHR42078:SF1">
    <property type="entry name" value="GLUCAN 1, 4-ALPHA-GLUCOSIDASE"/>
    <property type="match status" value="1"/>
</dbReference>
<dbReference type="EMBL" id="JQGA01000088">
    <property type="protein sequence ID" value="KGO77869.1"/>
    <property type="molecule type" value="Genomic_DNA"/>
</dbReference>
<accession>A0A0A2LD75</accession>
<comment type="caution">
    <text evidence="4">The sequence shown here is derived from an EMBL/GenBank/DDBJ whole genome shotgun (WGS) entry which is preliminary data.</text>
</comment>
<dbReference type="OrthoDB" id="514070at2759"/>
<feature type="compositionally biased region" description="Polar residues" evidence="1">
    <location>
        <begin position="70"/>
        <end position="88"/>
    </location>
</feature>
<dbReference type="OMA" id="YAMYPQN"/>
<sequence>MSGHISSEHSRSDSQSSHTPVSGDSTPRHSFGRTSISNPNVFADEYSLETIDSDRIQRPHSPSSIASSSTLRENTQSRTISTAPTENENPFGDDARVSFDEPHRSSLPQKGYNFANNRNSTSSVNSTPSMIQRNQSVSSRFSIPRALSPYTGATGPSHPYGMYPQVGVSRTPSVGSTSTIRPIERPLEESNGPQHPYAMYSQNVVEEGMDDDVIPVGFPGHNPSYQPSAGRQADDVGDIIGPDGHAEPLPPYSRYPTGVVPKPPAAETTADISTPPEEQRVNNESPRGPPISETSSRPLVPEHSGETSSRPLVPEHSGDENDGGNMEERVAATTGIMAFEEKLKRKGKQTACCGLPVWTFVLIATIMLIGGCIGGVIGGVLGTKKAAEAAKQEDQEAQMSSALPIITVTATPQMDASMISTPTHLKHVPTGHFVVPSGYQNGSGLCVDESNYGKAWKCLQSPSKLDIFVGESEGHHSIVFDNGYPTPTFTYGAQAPYWSASPTQALSMAIDTTDVGMGPALFFLAPFDKLIIVPDDTFSNSLSKRSWVEDEWVNGNAYKNLKQTVSVGDTPWFCWWNNTMMEFFLYVNQSTSHSLTTTASINSDMAASTAGVTADAKRDESSTSAYPRRIKMEERRDDPSREAPYCQQMQIRNNGGLALLSGNIINIKENEPTPTTTYTNYNGGTAQTYTAQASYASPCYCVSLTD</sequence>
<dbReference type="PANTHER" id="PTHR42078">
    <property type="entry name" value="GLUCAN 1, 4-ALPHA-GLUCOSIDASE"/>
    <property type="match status" value="1"/>
</dbReference>
<feature type="compositionally biased region" description="Basic and acidic residues" evidence="1">
    <location>
        <begin position="93"/>
        <end position="104"/>
    </location>
</feature>
<dbReference type="InterPro" id="IPR056722">
    <property type="entry name" value="DUF7820"/>
</dbReference>
<reference evidence="4 5" key="1">
    <citation type="journal article" date="2015" name="Mol. Plant Microbe Interact.">
        <title>Genome, transcriptome, and functional analyses of Penicillium expansum provide new insights into secondary metabolism and pathogenicity.</title>
        <authorList>
            <person name="Ballester A.R."/>
            <person name="Marcet-Houben M."/>
            <person name="Levin E."/>
            <person name="Sela N."/>
            <person name="Selma-Lazaro C."/>
            <person name="Carmona L."/>
            <person name="Wisniewski M."/>
            <person name="Droby S."/>
            <person name="Gonzalez-Candelas L."/>
            <person name="Gabaldon T."/>
        </authorList>
    </citation>
    <scope>NUCLEOTIDE SEQUENCE [LARGE SCALE GENOMIC DNA]</scope>
    <source>
        <strain evidence="4 5">PHI-1</strain>
    </source>
</reference>
<protein>
    <recommendedName>
        <fullName evidence="3">DUF7820 domain-containing protein</fullName>
    </recommendedName>
</protein>
<feature type="domain" description="DUF7820" evidence="3">
    <location>
        <begin position="410"/>
        <end position="682"/>
    </location>
</feature>
<keyword evidence="2" id="KW-0812">Transmembrane</keyword>
<dbReference type="PhylomeDB" id="A0A0A2LD75"/>
<name>A0A0A2LD75_PENIT</name>
<evidence type="ECO:0000313" key="4">
    <source>
        <dbReference type="EMBL" id="KGO77869.1"/>
    </source>
</evidence>
<gene>
    <name evidence="4" type="ORF">PITC_060500</name>
</gene>
<evidence type="ECO:0000259" key="3">
    <source>
        <dbReference type="Pfam" id="PF25130"/>
    </source>
</evidence>
<dbReference type="STRING" id="40296.A0A0A2LD75"/>
<feature type="region of interest" description="Disordered" evidence="1">
    <location>
        <begin position="611"/>
        <end position="643"/>
    </location>
</feature>
<dbReference type="Proteomes" id="UP000030104">
    <property type="component" value="Unassembled WGS sequence"/>
</dbReference>
<feature type="region of interest" description="Disordered" evidence="1">
    <location>
        <begin position="220"/>
        <end position="326"/>
    </location>
</feature>
<feature type="region of interest" description="Disordered" evidence="1">
    <location>
        <begin position="1"/>
        <end position="138"/>
    </location>
</feature>
<organism evidence="4 5">
    <name type="scientific">Penicillium italicum</name>
    <name type="common">Blue mold</name>
    <dbReference type="NCBI Taxonomy" id="40296"/>
    <lineage>
        <taxon>Eukaryota</taxon>
        <taxon>Fungi</taxon>
        <taxon>Dikarya</taxon>
        <taxon>Ascomycota</taxon>
        <taxon>Pezizomycotina</taxon>
        <taxon>Eurotiomycetes</taxon>
        <taxon>Eurotiomycetidae</taxon>
        <taxon>Eurotiales</taxon>
        <taxon>Aspergillaceae</taxon>
        <taxon>Penicillium</taxon>
    </lineage>
</organism>
<dbReference type="AlphaFoldDB" id="A0A0A2LD75"/>
<evidence type="ECO:0000256" key="2">
    <source>
        <dbReference type="SAM" id="Phobius"/>
    </source>
</evidence>
<keyword evidence="2" id="KW-1133">Transmembrane helix</keyword>
<dbReference type="Pfam" id="PF25130">
    <property type="entry name" value="DUF7820"/>
    <property type="match status" value="1"/>
</dbReference>
<feature type="compositionally biased region" description="Basic and acidic residues" evidence="1">
    <location>
        <begin position="1"/>
        <end position="12"/>
    </location>
</feature>
<keyword evidence="5" id="KW-1185">Reference proteome</keyword>
<dbReference type="HOGENOM" id="CLU_011816_1_0_1"/>
<proteinExistence type="predicted"/>
<evidence type="ECO:0000256" key="1">
    <source>
        <dbReference type="SAM" id="MobiDB-lite"/>
    </source>
</evidence>
<feature type="compositionally biased region" description="Low complexity" evidence="1">
    <location>
        <begin position="116"/>
        <end position="129"/>
    </location>
</feature>
<feature type="compositionally biased region" description="Basic and acidic residues" evidence="1">
    <location>
        <begin position="630"/>
        <end position="641"/>
    </location>
</feature>
<evidence type="ECO:0000313" key="5">
    <source>
        <dbReference type="Proteomes" id="UP000030104"/>
    </source>
</evidence>
<feature type="transmembrane region" description="Helical" evidence="2">
    <location>
        <begin position="355"/>
        <end position="381"/>
    </location>
</feature>
<keyword evidence="2" id="KW-0472">Membrane</keyword>